<comment type="caution">
    <text evidence="1">The sequence shown here is derived from an EMBL/GenBank/DDBJ whole genome shotgun (WGS) entry which is preliminary data.</text>
</comment>
<name>A0ACA9RP46_9GLOM</name>
<feature type="non-terminal residue" evidence="1">
    <location>
        <position position="45"/>
    </location>
</feature>
<proteinExistence type="predicted"/>
<gene>
    <name evidence="1" type="ORF">RPERSI_LOCUS21550</name>
</gene>
<evidence type="ECO:0000313" key="2">
    <source>
        <dbReference type="Proteomes" id="UP000789920"/>
    </source>
</evidence>
<sequence>CSAVKAEQNAWNEFPLMSGGIYLRHNVIEVIDEVYTVSMVNDMIK</sequence>
<reference evidence="1" key="1">
    <citation type="submission" date="2021-06" db="EMBL/GenBank/DDBJ databases">
        <authorList>
            <person name="Kallberg Y."/>
            <person name="Tangrot J."/>
            <person name="Rosling A."/>
        </authorList>
    </citation>
    <scope>NUCLEOTIDE SEQUENCE</scope>
    <source>
        <strain evidence="1">MA461A</strain>
    </source>
</reference>
<protein>
    <submittedName>
        <fullName evidence="1">5117_t:CDS:1</fullName>
    </submittedName>
</protein>
<feature type="non-terminal residue" evidence="1">
    <location>
        <position position="1"/>
    </location>
</feature>
<evidence type="ECO:0000313" key="1">
    <source>
        <dbReference type="EMBL" id="CAG8803591.1"/>
    </source>
</evidence>
<accession>A0ACA9RP46</accession>
<keyword evidence="2" id="KW-1185">Reference proteome</keyword>
<dbReference type="Proteomes" id="UP000789920">
    <property type="component" value="Unassembled WGS sequence"/>
</dbReference>
<dbReference type="EMBL" id="CAJVQC010063371">
    <property type="protein sequence ID" value="CAG8803591.1"/>
    <property type="molecule type" value="Genomic_DNA"/>
</dbReference>
<organism evidence="1 2">
    <name type="scientific">Racocetra persica</name>
    <dbReference type="NCBI Taxonomy" id="160502"/>
    <lineage>
        <taxon>Eukaryota</taxon>
        <taxon>Fungi</taxon>
        <taxon>Fungi incertae sedis</taxon>
        <taxon>Mucoromycota</taxon>
        <taxon>Glomeromycotina</taxon>
        <taxon>Glomeromycetes</taxon>
        <taxon>Diversisporales</taxon>
        <taxon>Gigasporaceae</taxon>
        <taxon>Racocetra</taxon>
    </lineage>
</organism>